<organism evidence="1 2">
    <name type="scientific">Helicobacter pylori X47-2AL</name>
    <dbReference type="NCBI Taxonomy" id="1386083"/>
    <lineage>
        <taxon>Bacteria</taxon>
        <taxon>Pseudomonadati</taxon>
        <taxon>Campylobacterota</taxon>
        <taxon>Epsilonproteobacteria</taxon>
        <taxon>Campylobacterales</taxon>
        <taxon>Helicobacteraceae</taxon>
        <taxon>Helicobacter</taxon>
    </lineage>
</organism>
<accession>V6L887</accession>
<evidence type="ECO:0000313" key="2">
    <source>
        <dbReference type="Proteomes" id="UP000017937"/>
    </source>
</evidence>
<comment type="caution">
    <text evidence="1">The sequence shown here is derived from an EMBL/GenBank/DDBJ whole genome shotgun (WGS) entry which is preliminary data.</text>
</comment>
<dbReference type="Proteomes" id="UP000017937">
    <property type="component" value="Unassembled WGS sequence"/>
</dbReference>
<protein>
    <submittedName>
        <fullName evidence="1">Uncharacterized protein</fullName>
    </submittedName>
</protein>
<gene>
    <name evidence="1" type="ORF">N871_03890</name>
</gene>
<dbReference type="PATRIC" id="fig|1386083.3.peg.772"/>
<sequence>MANSFLEFIPIIALMGRLFCNNLFKFKKTLPQKPLKGEIALQDELFCGFY</sequence>
<proteinExistence type="predicted"/>
<dbReference type="EMBL" id="AWNG01000013">
    <property type="protein sequence ID" value="EST40572.1"/>
    <property type="molecule type" value="Genomic_DNA"/>
</dbReference>
<name>V6L887_HELPX</name>
<evidence type="ECO:0000313" key="1">
    <source>
        <dbReference type="EMBL" id="EST40572.1"/>
    </source>
</evidence>
<reference evidence="1 2" key="1">
    <citation type="journal article" date="2013" name="Genome Announc.">
        <title>Draft Genome Sequence of Strain X47-2AL, a Feline Helicobacter pylori Isolate.</title>
        <authorList>
            <person name="Veyrier F.J."/>
            <person name="Ecobichon C."/>
            <person name="Boneca I.G."/>
        </authorList>
    </citation>
    <scope>NUCLEOTIDE SEQUENCE [LARGE SCALE GENOMIC DNA]</scope>
    <source>
        <strain evidence="1 2">X47-2AL</strain>
    </source>
</reference>
<dbReference type="AlphaFoldDB" id="V6L887"/>